<sequence length="53" mass="5626">MGGIAQWQPQSWSAASFEGTVKLTISDQARGVRQALGRNIRAAATDHIAYAAP</sequence>
<dbReference type="RefSeq" id="WP_163993577.1">
    <property type="nucleotide sequence ID" value="NZ_WUEY01000029.1"/>
</dbReference>
<accession>A0A6L9UFE7</accession>
<organism evidence="1 2">
    <name type="scientific">Rhizobium lusitanum</name>
    <dbReference type="NCBI Taxonomy" id="293958"/>
    <lineage>
        <taxon>Bacteria</taxon>
        <taxon>Pseudomonadati</taxon>
        <taxon>Pseudomonadota</taxon>
        <taxon>Alphaproteobacteria</taxon>
        <taxon>Hyphomicrobiales</taxon>
        <taxon>Rhizobiaceae</taxon>
        <taxon>Rhizobium/Agrobacterium group</taxon>
        <taxon>Rhizobium</taxon>
    </lineage>
</organism>
<evidence type="ECO:0000313" key="2">
    <source>
        <dbReference type="Proteomes" id="UP000483035"/>
    </source>
</evidence>
<name>A0A6L9UFE7_9HYPH</name>
<gene>
    <name evidence="1" type="ORF">GR212_33050</name>
</gene>
<reference evidence="1 2" key="1">
    <citation type="submission" date="2019-12" db="EMBL/GenBank/DDBJ databases">
        <title>Rhizobium genotypes associated with high levels of biological nitrogen fixation by grain legumes in a temperate-maritime cropping system.</title>
        <authorList>
            <person name="Maluk M."/>
            <person name="Francesc Ferrando Molina F."/>
            <person name="Lopez Del Egido L."/>
            <person name="Lafos M."/>
            <person name="Langarica-Fuentes A."/>
            <person name="Gebre Yohannes G."/>
            <person name="Young M.W."/>
            <person name="Martin P."/>
            <person name="Gantlett R."/>
            <person name="Kenicer G."/>
            <person name="Hawes C."/>
            <person name="Begg G.S."/>
            <person name="Quilliam R.S."/>
            <person name="Squire G.R."/>
            <person name="Poole P.S."/>
            <person name="Young P.W."/>
            <person name="Iannetta P.M."/>
            <person name="James E.K."/>
        </authorList>
    </citation>
    <scope>NUCLEOTIDE SEQUENCE [LARGE SCALE GENOMIC DNA]</scope>
    <source>
        <strain evidence="1 2">JHI1118</strain>
    </source>
</reference>
<dbReference type="AlphaFoldDB" id="A0A6L9UFE7"/>
<evidence type="ECO:0000313" key="1">
    <source>
        <dbReference type="EMBL" id="NEI74384.1"/>
    </source>
</evidence>
<proteinExistence type="predicted"/>
<dbReference type="EMBL" id="WUEY01000029">
    <property type="protein sequence ID" value="NEI74384.1"/>
    <property type="molecule type" value="Genomic_DNA"/>
</dbReference>
<protein>
    <submittedName>
        <fullName evidence="1">Uncharacterized protein</fullName>
    </submittedName>
</protein>
<comment type="caution">
    <text evidence="1">The sequence shown here is derived from an EMBL/GenBank/DDBJ whole genome shotgun (WGS) entry which is preliminary data.</text>
</comment>
<dbReference type="Proteomes" id="UP000483035">
    <property type="component" value="Unassembled WGS sequence"/>
</dbReference>